<feature type="region of interest" description="Disordered" evidence="1">
    <location>
        <begin position="225"/>
        <end position="244"/>
    </location>
</feature>
<comment type="caution">
    <text evidence="3">The sequence shown here is derived from an EMBL/GenBank/DDBJ whole genome shotgun (WGS) entry which is preliminary data.</text>
</comment>
<dbReference type="InterPro" id="IPR011335">
    <property type="entry name" value="Restrct_endonuc-II-like"/>
</dbReference>
<dbReference type="Proteomes" id="UP000178636">
    <property type="component" value="Unassembled WGS sequence"/>
</dbReference>
<organism evidence="3 4">
    <name type="scientific">Candidatus Lloydbacteria bacterium RIFCSPHIGHO2_02_FULL_54_17</name>
    <dbReference type="NCBI Taxonomy" id="1798664"/>
    <lineage>
        <taxon>Bacteria</taxon>
        <taxon>Candidatus Lloydiibacteriota</taxon>
    </lineage>
</organism>
<protein>
    <recommendedName>
        <fullName evidence="2">Restriction endonuclease type II-like domain-containing protein</fullName>
    </recommendedName>
</protein>
<evidence type="ECO:0000256" key="1">
    <source>
        <dbReference type="SAM" id="MobiDB-lite"/>
    </source>
</evidence>
<proteinExistence type="predicted"/>
<dbReference type="Gene3D" id="3.40.960.10">
    <property type="entry name" value="VSR Endonuclease"/>
    <property type="match status" value="1"/>
</dbReference>
<dbReference type="STRING" id="1798664.A3C93_05100"/>
<evidence type="ECO:0000259" key="2">
    <source>
        <dbReference type="Pfam" id="PF18741"/>
    </source>
</evidence>
<dbReference type="Pfam" id="PF18741">
    <property type="entry name" value="MTES_1575"/>
    <property type="match status" value="1"/>
</dbReference>
<feature type="compositionally biased region" description="Polar residues" evidence="1">
    <location>
        <begin position="232"/>
        <end position="244"/>
    </location>
</feature>
<name>A0A1G2DBC5_9BACT</name>
<feature type="domain" description="Restriction endonuclease type II-like" evidence="2">
    <location>
        <begin position="129"/>
        <end position="224"/>
    </location>
</feature>
<dbReference type="EMBL" id="MHLO01000045">
    <property type="protein sequence ID" value="OGZ10843.1"/>
    <property type="molecule type" value="Genomic_DNA"/>
</dbReference>
<gene>
    <name evidence="3" type="ORF">A3C93_05100</name>
</gene>
<dbReference type="SUPFAM" id="SSF52980">
    <property type="entry name" value="Restriction endonuclease-like"/>
    <property type="match status" value="1"/>
</dbReference>
<accession>A0A1G2DBC5</accession>
<evidence type="ECO:0000313" key="3">
    <source>
        <dbReference type="EMBL" id="OGZ10843.1"/>
    </source>
</evidence>
<sequence>MGVLKNRADLRILLRERWYRVPALFTPKRQFTHVAFYQPATFERGGKRIRYYARVAKREKMRRIDLLPKETGHPRALEEYVKLSFQTIDELTRPIKNVIPRRISFGFTTLRKLRSAKDILELYGVPKTEQLVARRLRQLGIKTASEYTVAKGGGRYRIDIAVFCKKGAVAVECDNKKAHSGKVQLAKDAAKDAFLETHGWRVIRLTEKDIVEHLDRCAQKVQKAVRGLGGKTSRQPQHQTQSYL</sequence>
<dbReference type="AlphaFoldDB" id="A0A1G2DBC5"/>
<evidence type="ECO:0000313" key="4">
    <source>
        <dbReference type="Proteomes" id="UP000178636"/>
    </source>
</evidence>
<reference evidence="3 4" key="1">
    <citation type="journal article" date="2016" name="Nat. Commun.">
        <title>Thousands of microbial genomes shed light on interconnected biogeochemical processes in an aquifer system.</title>
        <authorList>
            <person name="Anantharaman K."/>
            <person name="Brown C.T."/>
            <person name="Hug L.A."/>
            <person name="Sharon I."/>
            <person name="Castelle C.J."/>
            <person name="Probst A.J."/>
            <person name="Thomas B.C."/>
            <person name="Singh A."/>
            <person name="Wilkins M.J."/>
            <person name="Karaoz U."/>
            <person name="Brodie E.L."/>
            <person name="Williams K.H."/>
            <person name="Hubbard S.S."/>
            <person name="Banfield J.F."/>
        </authorList>
    </citation>
    <scope>NUCLEOTIDE SEQUENCE [LARGE SCALE GENOMIC DNA]</scope>
</reference>
<dbReference type="InterPro" id="IPR049468">
    <property type="entry name" value="Restrct_endonuc-II-like_dom"/>
</dbReference>